<dbReference type="CDD" id="cd06588">
    <property type="entry name" value="PhnB_like"/>
    <property type="match status" value="2"/>
</dbReference>
<keyword evidence="3" id="KW-1185">Reference proteome</keyword>
<feature type="domain" description="PhnB-like" evidence="1">
    <location>
        <begin position="7"/>
        <end position="134"/>
    </location>
</feature>
<dbReference type="PANTHER" id="PTHR33990">
    <property type="entry name" value="PROTEIN YJDN-RELATED"/>
    <property type="match status" value="1"/>
</dbReference>
<dbReference type="Gene3D" id="3.30.720.100">
    <property type="match status" value="1"/>
</dbReference>
<organism evidence="2 3">
    <name type="scientific">Saccharospirillum mangrovi</name>
    <dbReference type="NCBI Taxonomy" id="2161747"/>
    <lineage>
        <taxon>Bacteria</taxon>
        <taxon>Pseudomonadati</taxon>
        <taxon>Pseudomonadota</taxon>
        <taxon>Gammaproteobacteria</taxon>
        <taxon>Oceanospirillales</taxon>
        <taxon>Saccharospirillaceae</taxon>
        <taxon>Saccharospirillum</taxon>
    </lineage>
</organism>
<dbReference type="Pfam" id="PF06983">
    <property type="entry name" value="3-dmu-9_3-mt"/>
    <property type="match status" value="2"/>
</dbReference>
<name>A0ABV7ZUX5_9GAMM</name>
<accession>A0ABV7ZUX5</accession>
<gene>
    <name evidence="2" type="ORF">ACFOOG_00135</name>
</gene>
<dbReference type="SUPFAM" id="SSF54593">
    <property type="entry name" value="Glyoxalase/Bleomycin resistance protein/Dihydroxybiphenyl dioxygenase"/>
    <property type="match status" value="2"/>
</dbReference>
<proteinExistence type="predicted"/>
<dbReference type="InterPro" id="IPR029068">
    <property type="entry name" value="Glyas_Bleomycin-R_OHBP_Dase"/>
</dbReference>
<reference evidence="3" key="1">
    <citation type="journal article" date="2019" name="Int. J. Syst. Evol. Microbiol.">
        <title>The Global Catalogue of Microorganisms (GCM) 10K type strain sequencing project: providing services to taxonomists for standard genome sequencing and annotation.</title>
        <authorList>
            <consortium name="The Broad Institute Genomics Platform"/>
            <consortium name="The Broad Institute Genome Sequencing Center for Infectious Disease"/>
            <person name="Wu L."/>
            <person name="Ma J."/>
        </authorList>
    </citation>
    <scope>NUCLEOTIDE SEQUENCE [LARGE SCALE GENOMIC DNA]</scope>
    <source>
        <strain evidence="3">IBRC 10765</strain>
    </source>
</reference>
<dbReference type="EMBL" id="JBHRYR010000002">
    <property type="protein sequence ID" value="MFC3851222.1"/>
    <property type="molecule type" value="Genomic_DNA"/>
</dbReference>
<evidence type="ECO:0000259" key="1">
    <source>
        <dbReference type="Pfam" id="PF06983"/>
    </source>
</evidence>
<dbReference type="InterPro" id="IPR028973">
    <property type="entry name" value="PhnB-like"/>
</dbReference>
<dbReference type="Proteomes" id="UP001595617">
    <property type="component" value="Unassembled WGS sequence"/>
</dbReference>
<feature type="domain" description="PhnB-like" evidence="1">
    <location>
        <begin position="146"/>
        <end position="265"/>
    </location>
</feature>
<protein>
    <submittedName>
        <fullName evidence="2">VOC family protein</fullName>
    </submittedName>
</protein>
<sequence length="305" mass="34406">MKTQNPQKIVPHLWFDREAKDAAEFYCSVFPDSAVTNLTTIRDTPSGDCDIVSFSLWGQDFMAISAGPLFKFNPSVSFMINFDPAQDKNAKARIDEVWAKLADGGQVLMPLDAYPFSERYGWIQDKYGLSWQLILTDPTGEPRPTIMPALMFVGDLCGKAEEASDFYVATFEHAKRGELARYPAGMEPDKEGTVMFTDFTLEGQWFVAMDSAQEHEFAFNEAVSFIVNCKDQAEIDHYWEALSAVPAAEQCGWLKDAYGLSWQVVPEVMDSMMADDNKERLGRVTQSMLQMKKLDLAELQRAYEG</sequence>
<evidence type="ECO:0000313" key="3">
    <source>
        <dbReference type="Proteomes" id="UP001595617"/>
    </source>
</evidence>
<dbReference type="RefSeq" id="WP_380692332.1">
    <property type="nucleotide sequence ID" value="NZ_JBHRYR010000002.1"/>
</dbReference>
<comment type="caution">
    <text evidence="2">The sequence shown here is derived from an EMBL/GenBank/DDBJ whole genome shotgun (WGS) entry which is preliminary data.</text>
</comment>
<dbReference type="Gene3D" id="3.10.180.10">
    <property type="entry name" value="2,3-Dihydroxybiphenyl 1,2-Dioxygenase, domain 1"/>
    <property type="match status" value="1"/>
</dbReference>
<dbReference type="Gene3D" id="3.30.720.110">
    <property type="match status" value="1"/>
</dbReference>
<evidence type="ECO:0000313" key="2">
    <source>
        <dbReference type="EMBL" id="MFC3851222.1"/>
    </source>
</evidence>